<reference evidence="6" key="2">
    <citation type="submission" date="2020-01" db="EMBL/GenBank/DDBJ databases">
        <authorList>
            <person name="Campanaro S."/>
        </authorList>
    </citation>
    <scope>NUCLEOTIDE SEQUENCE</scope>
    <source>
        <strain evidence="6">AS01afH2WH_6</strain>
    </source>
</reference>
<feature type="compositionally biased region" description="Polar residues" evidence="1">
    <location>
        <begin position="786"/>
        <end position="798"/>
    </location>
</feature>
<dbReference type="RefSeq" id="WP_273172001.1">
    <property type="nucleotide sequence ID" value="NZ_JAAXZR010000003.1"/>
</dbReference>
<feature type="non-terminal residue" evidence="6">
    <location>
        <position position="817"/>
    </location>
</feature>
<evidence type="ECO:0000259" key="4">
    <source>
        <dbReference type="Pfam" id="PF24346"/>
    </source>
</evidence>
<feature type="region of interest" description="Disordered" evidence="1">
    <location>
        <begin position="774"/>
        <end position="817"/>
    </location>
</feature>
<dbReference type="Pfam" id="PF17802">
    <property type="entry name" value="SpaA"/>
    <property type="match status" value="1"/>
</dbReference>
<evidence type="ECO:0000259" key="3">
    <source>
        <dbReference type="Pfam" id="PF19407"/>
    </source>
</evidence>
<evidence type="ECO:0000313" key="7">
    <source>
        <dbReference type="Proteomes" id="UP000767327"/>
    </source>
</evidence>
<evidence type="ECO:0000259" key="5">
    <source>
        <dbReference type="Pfam" id="PF25549"/>
    </source>
</evidence>
<gene>
    <name evidence="6" type="ORF">GXW98_00400</name>
</gene>
<dbReference type="InterPro" id="IPR055354">
    <property type="entry name" value="DUF7507"/>
</dbReference>
<dbReference type="GO" id="GO:0005975">
    <property type="term" value="P:carbohydrate metabolic process"/>
    <property type="evidence" value="ECO:0007669"/>
    <property type="project" value="UniProtKB-ARBA"/>
</dbReference>
<sequence length="817" mass="83853">MTWASSAKADDQLGSTLVTEDFTGSSVNDSRWTALGGACLTAATDAATGSNQSNLGKCTKTTDTDYLSGKSNGFLQMTDNSRGAASDVLFDRAIPSRSGLDISFYQYQFHKSSTDLGPADGIGFFLTDGSYTLKDPGPTGDGFGGALGYASIEDKKGIAHGVLGLGLDVYGNYASQPYVGTSCKGVQHSRTPNSVVLRGAGDGTEGYCLMQNDAGSYTSSSDALQTSAPEAGVGGANNGTLVRVVVSPTTDADPYPSVSVSLNGKVVSTYKLTTQLPSTVKFGFASSTGGGHEAHLIRTVAVKSVNPLNALSLVKTVNHDSSIGGTAKNVFAAGDTVPYSFLVTNTGQETLKNISVSDAKINGQPSNNKVTCTEPAGGLQPADSMTCTGTYGPLSAEEAQNGHFDNTAIAQGFNDGGTTVKSNESTATIPLYTTADFSVKKQVTGGASHAVNDSQTYTVKYSYESGKYQYCAADGSPNPTDTTESFPAAEGTLQVKGDGSAVSSGQIPTGAVVTLSEETPADTDAVSWGAATFSSNKLTVGCQGVTTAITLTNTANQKPGSVEWSKNDSGTKALIAGSQWQLTLPDGSKQTVVDNGDHDADPAEGKLKVTGLAWGKYSLEETKAPSGYLIKSKPITFEVSSDHLVAELGQIENDKGSAGLVIKKTSDPQSGATVAPGATVTYTVTASNTGNVELKPVTVVDDLSKVLSNSTYVQGSLRSTIDGQASGTAQIEGSSLEWEGTLGAGQSVDLVYKVVVLEHATDGTTLVNVVSGTGVPPEGVDPPTPNCTTENQTANPDCTTQTKVVVPPTPATPTTPA</sequence>
<dbReference type="Pfam" id="PF19407">
    <property type="entry name" value="DUF5979"/>
    <property type="match status" value="1"/>
</dbReference>
<dbReference type="Pfam" id="PF25549">
    <property type="entry name" value="DUF7927"/>
    <property type="match status" value="1"/>
</dbReference>
<feature type="domain" description="DUF7927" evidence="5">
    <location>
        <begin position="660"/>
        <end position="790"/>
    </location>
</feature>
<dbReference type="InterPro" id="IPR041033">
    <property type="entry name" value="SpaA_PFL_dom_1"/>
</dbReference>
<evidence type="ECO:0000313" key="6">
    <source>
        <dbReference type="EMBL" id="NLT78740.1"/>
    </source>
</evidence>
<feature type="domain" description="DUF5979" evidence="3">
    <location>
        <begin position="437"/>
        <end position="554"/>
    </location>
</feature>
<protein>
    <submittedName>
        <fullName evidence="6">DUF11 domain-containing protein</fullName>
    </submittedName>
</protein>
<dbReference type="InterPro" id="IPR013320">
    <property type="entry name" value="ConA-like_dom_sf"/>
</dbReference>
<dbReference type="InterPro" id="IPR047589">
    <property type="entry name" value="DUF11_rpt"/>
</dbReference>
<dbReference type="Gene3D" id="2.60.40.740">
    <property type="match status" value="1"/>
</dbReference>
<accession>A0A971IAY4</accession>
<feature type="compositionally biased region" description="Pro residues" evidence="1">
    <location>
        <begin position="807"/>
        <end position="817"/>
    </location>
</feature>
<dbReference type="EMBL" id="JAAXZR010000003">
    <property type="protein sequence ID" value="NLT78740.1"/>
    <property type="molecule type" value="Genomic_DNA"/>
</dbReference>
<comment type="caution">
    <text evidence="6">The sequence shown here is derived from an EMBL/GenBank/DDBJ whole genome shotgun (WGS) entry which is preliminary data.</text>
</comment>
<dbReference type="Gene3D" id="2.60.120.200">
    <property type="match status" value="1"/>
</dbReference>
<dbReference type="Gene3D" id="2.60.40.10">
    <property type="entry name" value="Immunoglobulins"/>
    <property type="match status" value="1"/>
</dbReference>
<dbReference type="AlphaFoldDB" id="A0A971IAY4"/>
<evidence type="ECO:0000259" key="2">
    <source>
        <dbReference type="Pfam" id="PF17802"/>
    </source>
</evidence>
<dbReference type="SUPFAM" id="SSF49899">
    <property type="entry name" value="Concanavalin A-like lectins/glucanases"/>
    <property type="match status" value="1"/>
</dbReference>
<name>A0A971IAY4_9BIFI</name>
<feature type="domain" description="SpaA-like prealbumin fold" evidence="2">
    <location>
        <begin position="560"/>
        <end position="646"/>
    </location>
</feature>
<dbReference type="InterPro" id="IPR046022">
    <property type="entry name" value="DUF5979"/>
</dbReference>
<proteinExistence type="predicted"/>
<organism evidence="6 7">
    <name type="scientific">Bifidobacterium crudilactis</name>
    <dbReference type="NCBI Taxonomy" id="327277"/>
    <lineage>
        <taxon>Bacteria</taxon>
        <taxon>Bacillati</taxon>
        <taxon>Actinomycetota</taxon>
        <taxon>Actinomycetes</taxon>
        <taxon>Bifidobacteriales</taxon>
        <taxon>Bifidobacteriaceae</taxon>
        <taxon>Bifidobacterium</taxon>
    </lineage>
</organism>
<dbReference type="InterPro" id="IPR013783">
    <property type="entry name" value="Ig-like_fold"/>
</dbReference>
<feature type="domain" description="DUF7507" evidence="4">
    <location>
        <begin position="310"/>
        <end position="422"/>
    </location>
</feature>
<dbReference type="Pfam" id="PF24346">
    <property type="entry name" value="DUF7507"/>
    <property type="match status" value="1"/>
</dbReference>
<dbReference type="NCBIfam" id="TIGR01451">
    <property type="entry name" value="B_ant_repeat"/>
    <property type="match status" value="1"/>
</dbReference>
<dbReference type="Proteomes" id="UP000767327">
    <property type="component" value="Unassembled WGS sequence"/>
</dbReference>
<reference evidence="6" key="1">
    <citation type="journal article" date="2020" name="Biotechnol. Biofuels">
        <title>New insights from the biogas microbiome by comprehensive genome-resolved metagenomics of nearly 1600 species originating from multiple anaerobic digesters.</title>
        <authorList>
            <person name="Campanaro S."/>
            <person name="Treu L."/>
            <person name="Rodriguez-R L.M."/>
            <person name="Kovalovszki A."/>
            <person name="Ziels R.M."/>
            <person name="Maus I."/>
            <person name="Zhu X."/>
            <person name="Kougias P.G."/>
            <person name="Basile A."/>
            <person name="Luo G."/>
            <person name="Schluter A."/>
            <person name="Konstantinidis K.T."/>
            <person name="Angelidaki I."/>
        </authorList>
    </citation>
    <scope>NUCLEOTIDE SEQUENCE</scope>
    <source>
        <strain evidence="6">AS01afH2WH_6</strain>
    </source>
</reference>
<dbReference type="InterPro" id="IPR057687">
    <property type="entry name" value="DUF7927"/>
</dbReference>
<evidence type="ECO:0000256" key="1">
    <source>
        <dbReference type="SAM" id="MobiDB-lite"/>
    </source>
</evidence>